<dbReference type="AlphaFoldDB" id="Q4N8C8"/>
<evidence type="ECO:0000256" key="5">
    <source>
        <dbReference type="SAM" id="MobiDB-lite"/>
    </source>
</evidence>
<protein>
    <submittedName>
        <fullName evidence="7">Transcription factor, putative</fullName>
    </submittedName>
</protein>
<dbReference type="GeneID" id="3502499"/>
<dbReference type="Gene3D" id="3.30.40.210">
    <property type="match status" value="1"/>
</dbReference>
<evidence type="ECO:0000313" key="8">
    <source>
        <dbReference type="Proteomes" id="UP000001949"/>
    </source>
</evidence>
<evidence type="ECO:0000256" key="4">
    <source>
        <dbReference type="ARBA" id="ARBA00023242"/>
    </source>
</evidence>
<dbReference type="GO" id="GO:0008270">
    <property type="term" value="F:zinc ion binding"/>
    <property type="evidence" value="ECO:0007669"/>
    <property type="project" value="InterPro"/>
</dbReference>
<evidence type="ECO:0000256" key="1">
    <source>
        <dbReference type="ARBA" id="ARBA00004123"/>
    </source>
</evidence>
<dbReference type="GO" id="GO:0032044">
    <property type="term" value="C:DSIF complex"/>
    <property type="evidence" value="ECO:0007669"/>
    <property type="project" value="TreeGrafter"/>
</dbReference>
<dbReference type="GO" id="GO:0140673">
    <property type="term" value="P:transcription elongation-coupled chromatin remodeling"/>
    <property type="evidence" value="ECO:0007669"/>
    <property type="project" value="InterPro"/>
</dbReference>
<dbReference type="Proteomes" id="UP000001949">
    <property type="component" value="Unassembled WGS sequence"/>
</dbReference>
<dbReference type="PANTHER" id="PTHR12882">
    <property type="entry name" value="SUPPRESSOR OF TY 4"/>
    <property type="match status" value="1"/>
</dbReference>
<dbReference type="SUPFAM" id="SSF63393">
    <property type="entry name" value="RNA polymerase subunits"/>
    <property type="match status" value="1"/>
</dbReference>
<evidence type="ECO:0000259" key="6">
    <source>
        <dbReference type="SMART" id="SM01389"/>
    </source>
</evidence>
<evidence type="ECO:0000313" key="7">
    <source>
        <dbReference type="EMBL" id="EAN33780.1"/>
    </source>
</evidence>
<dbReference type="KEGG" id="tpv:TP01_0543"/>
<dbReference type="STRING" id="5875.Q4N8C8"/>
<evidence type="ECO:0000256" key="2">
    <source>
        <dbReference type="ARBA" id="ARBA00010464"/>
    </source>
</evidence>
<accession>Q4N8C8</accession>
<keyword evidence="8" id="KW-1185">Reference proteome</keyword>
<dbReference type="InterPro" id="IPR022800">
    <property type="entry name" value="Spt4/RpoE2_Znf"/>
</dbReference>
<dbReference type="PANTHER" id="PTHR12882:SF1">
    <property type="entry name" value="TRANSCRIPTION ELONGATION FACTOR SPT4"/>
    <property type="match status" value="1"/>
</dbReference>
<dbReference type="FunCoup" id="Q4N8C8">
    <property type="interactions" value="246"/>
</dbReference>
<feature type="domain" description="Spt4/RpoE2 zinc finger" evidence="6">
    <location>
        <begin position="47"/>
        <end position="127"/>
    </location>
</feature>
<gene>
    <name evidence="7" type="ordered locus">TP01_0543</name>
</gene>
<dbReference type="InterPro" id="IPR029040">
    <property type="entry name" value="RPABC4/Spt4"/>
</dbReference>
<dbReference type="eggNOG" id="KOG3490">
    <property type="taxonomic scope" value="Eukaryota"/>
</dbReference>
<dbReference type="InterPro" id="IPR009287">
    <property type="entry name" value="Spt4"/>
</dbReference>
<dbReference type="SMART" id="SM01389">
    <property type="entry name" value="Spt4"/>
    <property type="match status" value="1"/>
</dbReference>
<comment type="similarity">
    <text evidence="2">Belongs to the SPT4 family.</text>
</comment>
<dbReference type="Pfam" id="PF06093">
    <property type="entry name" value="Spt4"/>
    <property type="match status" value="1"/>
</dbReference>
<reference evidence="7 8" key="1">
    <citation type="journal article" date="2005" name="Science">
        <title>Genome sequence of Theileria parva, a bovine pathogen that transforms lymphocytes.</title>
        <authorList>
            <person name="Gardner M.J."/>
            <person name="Bishop R."/>
            <person name="Shah T."/>
            <person name="de Villiers E.P."/>
            <person name="Carlton J.M."/>
            <person name="Hall N."/>
            <person name="Ren Q."/>
            <person name="Paulsen I.T."/>
            <person name="Pain A."/>
            <person name="Berriman M."/>
            <person name="Wilson R.J.M."/>
            <person name="Sato S."/>
            <person name="Ralph S.A."/>
            <person name="Mann D.J."/>
            <person name="Xiong Z."/>
            <person name="Shallom S.J."/>
            <person name="Weidman J."/>
            <person name="Jiang L."/>
            <person name="Lynn J."/>
            <person name="Weaver B."/>
            <person name="Shoaibi A."/>
            <person name="Domingo A.R."/>
            <person name="Wasawo D."/>
            <person name="Crabtree J."/>
            <person name="Wortman J.R."/>
            <person name="Haas B."/>
            <person name="Angiuoli S.V."/>
            <person name="Creasy T.H."/>
            <person name="Lu C."/>
            <person name="Suh B."/>
            <person name="Silva J.C."/>
            <person name="Utterback T.R."/>
            <person name="Feldblyum T.V."/>
            <person name="Pertea M."/>
            <person name="Allen J."/>
            <person name="Nierman W.C."/>
            <person name="Taracha E.L.N."/>
            <person name="Salzberg S.L."/>
            <person name="White O.R."/>
            <person name="Fitzhugh H.A."/>
            <person name="Morzaria S."/>
            <person name="Venter J.C."/>
            <person name="Fraser C.M."/>
            <person name="Nene V."/>
        </authorList>
    </citation>
    <scope>NUCLEOTIDE SEQUENCE [LARGE SCALE GENOMIC DNA]</scope>
    <source>
        <strain evidence="7 8">Muguga</strain>
    </source>
</reference>
<dbReference type="GO" id="GO:0000993">
    <property type="term" value="F:RNA polymerase II complex binding"/>
    <property type="evidence" value="ECO:0007669"/>
    <property type="project" value="TreeGrafter"/>
</dbReference>
<sequence length="140" mass="15737">MNNPVSIFDDEEGLDDERAKNNKYDFIPQGVIRKRGNSEGEKPNPKLRACISCRLIMSEDQVSVTFYENGCGNCSFLQMDGDHRRTLDCTSANFNGFISIMDPQKSWSARYNNLSDLIPGCYAISVNGTLPESIKDELLE</sequence>
<dbReference type="InParanoid" id="Q4N8C8"/>
<dbReference type="VEuPathDB" id="PiroplasmaDB:TpMuguga_01g00543"/>
<organism evidence="7 8">
    <name type="scientific">Theileria parva</name>
    <name type="common">East coast fever infection agent</name>
    <dbReference type="NCBI Taxonomy" id="5875"/>
    <lineage>
        <taxon>Eukaryota</taxon>
        <taxon>Sar</taxon>
        <taxon>Alveolata</taxon>
        <taxon>Apicomplexa</taxon>
        <taxon>Aconoidasida</taxon>
        <taxon>Piroplasmida</taxon>
        <taxon>Theileriidae</taxon>
        <taxon>Theileria</taxon>
    </lineage>
</organism>
<dbReference type="GO" id="GO:0006355">
    <property type="term" value="P:regulation of DNA-templated transcription"/>
    <property type="evidence" value="ECO:0007669"/>
    <property type="project" value="InterPro"/>
</dbReference>
<feature type="region of interest" description="Disordered" evidence="5">
    <location>
        <begin position="1"/>
        <end position="20"/>
    </location>
</feature>
<dbReference type="InterPro" id="IPR038510">
    <property type="entry name" value="Spt4_sf"/>
</dbReference>
<comment type="caution">
    <text evidence="7">The sequence shown here is derived from an EMBL/GenBank/DDBJ whole genome shotgun (WGS) entry which is preliminary data.</text>
</comment>
<dbReference type="EMBL" id="AAGK01000001">
    <property type="protein sequence ID" value="EAN33780.1"/>
    <property type="molecule type" value="Genomic_DNA"/>
</dbReference>
<keyword evidence="3" id="KW-0804">Transcription</keyword>
<name>Q4N8C8_THEPA</name>
<dbReference type="CDD" id="cd07973">
    <property type="entry name" value="Spt4"/>
    <property type="match status" value="1"/>
</dbReference>
<comment type="subcellular location">
    <subcellularLocation>
        <location evidence="1">Nucleus</location>
    </subcellularLocation>
</comment>
<proteinExistence type="inferred from homology"/>
<dbReference type="OMA" id="FDGMIAV"/>
<dbReference type="FunFam" id="3.30.40.210:FF:000004">
    <property type="entry name" value="Transcription elongation factor SPT4"/>
    <property type="match status" value="1"/>
</dbReference>
<evidence type="ECO:0000256" key="3">
    <source>
        <dbReference type="ARBA" id="ARBA00023163"/>
    </source>
</evidence>
<keyword evidence="4" id="KW-0539">Nucleus</keyword>